<feature type="transmembrane region" description="Helical" evidence="6">
    <location>
        <begin position="312"/>
        <end position="330"/>
    </location>
</feature>
<evidence type="ECO:0000256" key="3">
    <source>
        <dbReference type="ARBA" id="ARBA00022692"/>
    </source>
</evidence>
<evidence type="ECO:0000256" key="1">
    <source>
        <dbReference type="ARBA" id="ARBA00004651"/>
    </source>
</evidence>
<accession>B0WXI9</accession>
<evidence type="ECO:0000313" key="8">
    <source>
        <dbReference type="EMBL" id="EDS36519.1"/>
    </source>
</evidence>
<organism>
    <name type="scientific">Culex quinquefasciatus</name>
    <name type="common">Southern house mosquito</name>
    <name type="synonym">Culex pungens</name>
    <dbReference type="NCBI Taxonomy" id="7176"/>
    <lineage>
        <taxon>Eukaryota</taxon>
        <taxon>Metazoa</taxon>
        <taxon>Ecdysozoa</taxon>
        <taxon>Arthropoda</taxon>
        <taxon>Hexapoda</taxon>
        <taxon>Insecta</taxon>
        <taxon>Pterygota</taxon>
        <taxon>Neoptera</taxon>
        <taxon>Endopterygota</taxon>
        <taxon>Diptera</taxon>
        <taxon>Nematocera</taxon>
        <taxon>Culicoidea</taxon>
        <taxon>Culicidae</taxon>
        <taxon>Culicinae</taxon>
        <taxon>Culicini</taxon>
        <taxon>Culex</taxon>
        <taxon>Culex</taxon>
    </lineage>
</organism>
<feature type="transmembrane region" description="Helical" evidence="6">
    <location>
        <begin position="273"/>
        <end position="292"/>
    </location>
</feature>
<name>B0WXI9_CULQU</name>
<dbReference type="VEuPathDB" id="VectorBase:CQUJHB012100"/>
<comment type="similarity">
    <text evidence="6">Belongs to the insect chemoreceptor superfamily. Gustatory receptor (GR) family.</text>
</comment>
<evidence type="ECO:0000256" key="2">
    <source>
        <dbReference type="ARBA" id="ARBA00022475"/>
    </source>
</evidence>
<dbReference type="HOGENOM" id="CLU_762014_0_0_1"/>
<proteinExistence type="inferred from homology"/>
<dbReference type="GO" id="GO:0007165">
    <property type="term" value="P:signal transduction"/>
    <property type="evidence" value="ECO:0007669"/>
    <property type="project" value="UniProtKB-KW"/>
</dbReference>
<gene>
    <name evidence="8" type="ORF">CpipJ_CPIJ012214</name>
</gene>
<keyword evidence="4 6" id="KW-1133">Transmembrane helix</keyword>
<feature type="transmembrane region" description="Helical" evidence="6">
    <location>
        <begin position="85"/>
        <end position="104"/>
    </location>
</feature>
<comment type="caution">
    <text evidence="6">Lacks conserved residue(s) required for the propagation of feature annotation.</text>
</comment>
<keyword evidence="2 6" id="KW-1003">Cell membrane</keyword>
<evidence type="ECO:0000256" key="5">
    <source>
        <dbReference type="ARBA" id="ARBA00023136"/>
    </source>
</evidence>
<dbReference type="GO" id="GO:0005886">
    <property type="term" value="C:plasma membrane"/>
    <property type="evidence" value="ECO:0007669"/>
    <property type="project" value="UniProtKB-SubCell"/>
</dbReference>
<comment type="subcellular location">
    <subcellularLocation>
        <location evidence="1 6">Cell membrane</location>
        <topology evidence="1 6">Multi-pass membrane protein</topology>
    </subcellularLocation>
</comment>
<feature type="signal peptide" evidence="7">
    <location>
        <begin position="1"/>
        <end position="25"/>
    </location>
</feature>
<evidence type="ECO:0000256" key="6">
    <source>
        <dbReference type="RuleBase" id="RU363108"/>
    </source>
</evidence>
<dbReference type="AlphaFoldDB" id="B0WXI9"/>
<dbReference type="InParanoid" id="B0WXI9"/>
<keyword evidence="6" id="KW-0807">Transducer</keyword>
<feature type="transmembrane region" description="Helical" evidence="6">
    <location>
        <begin position="51"/>
        <end position="73"/>
    </location>
</feature>
<dbReference type="KEGG" id="cqu:CpipJ_CPIJ012214"/>
<keyword evidence="7" id="KW-0732">Signal</keyword>
<dbReference type="OrthoDB" id="7742827at2759"/>
<evidence type="ECO:0000256" key="7">
    <source>
        <dbReference type="SAM" id="SignalP"/>
    </source>
</evidence>
<keyword evidence="3 6" id="KW-0812">Transmembrane</keyword>
<keyword evidence="5 6" id="KW-0472">Membrane</keyword>
<dbReference type="VEuPathDB" id="VectorBase:CPIJ012214"/>
<feature type="chain" id="PRO_5002759672" description="Gustatory receptor" evidence="7">
    <location>
        <begin position="26"/>
        <end position="394"/>
    </location>
</feature>
<keyword evidence="6 8" id="KW-0675">Receptor</keyword>
<reference evidence="8" key="1">
    <citation type="submission" date="2007-03" db="EMBL/GenBank/DDBJ databases">
        <title>Annotation of Culex pipiens quinquefasciatus.</title>
        <authorList>
            <consortium name="The Broad Institute Genome Sequencing Platform"/>
            <person name="Atkinson P.W."/>
            <person name="Hemingway J."/>
            <person name="Christensen B.M."/>
            <person name="Higgs S."/>
            <person name="Kodira C."/>
            <person name="Hannick L."/>
            <person name="Megy K."/>
            <person name="O'Leary S."/>
            <person name="Pearson M."/>
            <person name="Haas B.J."/>
            <person name="Mauceli E."/>
            <person name="Wortman J.R."/>
            <person name="Lee N.H."/>
            <person name="Guigo R."/>
            <person name="Stanke M."/>
            <person name="Alvarado L."/>
            <person name="Amedeo P."/>
            <person name="Antoine C.H."/>
            <person name="Arensburger P."/>
            <person name="Bidwell S.L."/>
            <person name="Crawford M."/>
            <person name="Camaro F."/>
            <person name="Devon K."/>
            <person name="Engels R."/>
            <person name="Hammond M."/>
            <person name="Howarth C."/>
            <person name="Koehrsen M."/>
            <person name="Lawson D."/>
            <person name="Montgomery P."/>
            <person name="Nene V."/>
            <person name="Nusbaum C."/>
            <person name="Puiu D."/>
            <person name="Romero-Severson J."/>
            <person name="Severson D.W."/>
            <person name="Shumway M."/>
            <person name="Sisk P."/>
            <person name="Stolte C."/>
            <person name="Zeng Q."/>
            <person name="Eisenstadt E."/>
            <person name="Fraser-Liggett C."/>
            <person name="Strausberg R."/>
            <person name="Galagan J."/>
            <person name="Birren B."/>
            <person name="Collins F.H."/>
        </authorList>
    </citation>
    <scope>NUCLEOTIDE SEQUENCE [LARGE SCALE GENOMIC DNA]</scope>
    <source>
        <strain evidence="8">JHB</strain>
    </source>
</reference>
<dbReference type="GO" id="GO:0050909">
    <property type="term" value="P:sensory perception of taste"/>
    <property type="evidence" value="ECO:0007669"/>
    <property type="project" value="InterPro"/>
</dbReference>
<evidence type="ECO:0000256" key="4">
    <source>
        <dbReference type="ARBA" id="ARBA00022989"/>
    </source>
</evidence>
<dbReference type="InterPro" id="IPR013604">
    <property type="entry name" value="7TM_chemorcpt"/>
</dbReference>
<dbReference type="PhylomeDB" id="B0WXI9"/>
<dbReference type="Pfam" id="PF08395">
    <property type="entry name" value="7tm_7"/>
    <property type="match status" value="1"/>
</dbReference>
<feature type="transmembrane region" description="Helical" evidence="6">
    <location>
        <begin position="172"/>
        <end position="194"/>
    </location>
</feature>
<protein>
    <recommendedName>
        <fullName evidence="6">Gustatory receptor</fullName>
    </recommendedName>
</protein>
<sequence length="394" mass="43944">MAPNLVQMMWHSSLTALCLMDHVVGLLPVKFDRIAEGRRRCRTGTRITRPLVTALVVLCLTLLASYEWTSVLLADGIDQKYLKQWISLAVMWVLNLFVALVIYWRQLVNSGQIQSLNDSFALLASQHSANTGAFRNPPLRHLATVLALESVGLAGLWLVINPMYRSYSAYDGFLSVVLMAPVTVCSLTAVRYCVNFSSINCILANLNRDTGDRVRHFRRRMLRVRENISGKANELAIAQLELELSNHLDRLIIHYDMLGETVAAIIEMYSPSILFLVTLDIGQVTFQLYMFYCYLARSSPSGDDGGEHLHNVASTLVSALLSFLEIVLIVDGTAKFAEGTDDCIELLQRIGIHFNTEKLEQNFVRKAPSEISSIPAGWGSRHTPADVLSGTRIT</sequence>
<comment type="function">
    <text evidence="6">Gustatory receptor which mediates acceptance or avoidance behavior, depending on its substrates.</text>
</comment>
<feature type="transmembrane region" description="Helical" evidence="6">
    <location>
        <begin position="142"/>
        <end position="160"/>
    </location>
</feature>
<dbReference type="EMBL" id="DS232166">
    <property type="protein sequence ID" value="EDS36519.1"/>
    <property type="molecule type" value="Genomic_DNA"/>
</dbReference>